<evidence type="ECO:0000313" key="2">
    <source>
        <dbReference type="EMBL" id="KAJ4452778.1"/>
    </source>
</evidence>
<gene>
    <name evidence="2" type="ORF">PAPYR_12952</name>
</gene>
<accession>A0ABQ8U4L5</accession>
<evidence type="ECO:0000313" key="3">
    <source>
        <dbReference type="Proteomes" id="UP001141327"/>
    </source>
</evidence>
<name>A0ABQ8U4L5_9EUKA</name>
<reference evidence="2" key="1">
    <citation type="journal article" date="2022" name="bioRxiv">
        <title>Genomics of Preaxostyla Flagellates Illuminates Evolutionary Transitions and the Path Towards Mitochondrial Loss.</title>
        <authorList>
            <person name="Novak L.V.F."/>
            <person name="Treitli S.C."/>
            <person name="Pyrih J."/>
            <person name="Halakuc P."/>
            <person name="Pipaliya S.V."/>
            <person name="Vacek V."/>
            <person name="Brzon O."/>
            <person name="Soukal P."/>
            <person name="Eme L."/>
            <person name="Dacks J.B."/>
            <person name="Karnkowska A."/>
            <person name="Elias M."/>
            <person name="Hampl V."/>
        </authorList>
    </citation>
    <scope>NUCLEOTIDE SEQUENCE</scope>
    <source>
        <strain evidence="2">RCP-MX</strain>
    </source>
</reference>
<evidence type="ECO:0000256" key="1">
    <source>
        <dbReference type="SAM" id="MobiDB-lite"/>
    </source>
</evidence>
<keyword evidence="3" id="KW-1185">Reference proteome</keyword>
<protein>
    <submittedName>
        <fullName evidence="2">Uncharacterized protein</fullName>
    </submittedName>
</protein>
<sequence length="95" mass="10039">MDVAGRSRVRDKLEEIFAKGLANLQNLYKLTLNSHSPFKFGASRSELPAGDLDQTPSPPPTPTMTLPLRLHPESGVLAFIAVGISPSPVAGVSSA</sequence>
<proteinExistence type="predicted"/>
<comment type="caution">
    <text evidence="2">The sequence shown here is derived from an EMBL/GenBank/DDBJ whole genome shotgun (WGS) entry which is preliminary data.</text>
</comment>
<dbReference type="Proteomes" id="UP001141327">
    <property type="component" value="Unassembled WGS sequence"/>
</dbReference>
<dbReference type="EMBL" id="JAPMOS010000388">
    <property type="protein sequence ID" value="KAJ4452778.1"/>
    <property type="molecule type" value="Genomic_DNA"/>
</dbReference>
<organism evidence="2 3">
    <name type="scientific">Paratrimastix pyriformis</name>
    <dbReference type="NCBI Taxonomy" id="342808"/>
    <lineage>
        <taxon>Eukaryota</taxon>
        <taxon>Metamonada</taxon>
        <taxon>Preaxostyla</taxon>
        <taxon>Paratrimastigidae</taxon>
        <taxon>Paratrimastix</taxon>
    </lineage>
</organism>
<feature type="region of interest" description="Disordered" evidence="1">
    <location>
        <begin position="43"/>
        <end position="63"/>
    </location>
</feature>